<accession>A0A1G8NHF1</accession>
<evidence type="ECO:0000313" key="2">
    <source>
        <dbReference type="Proteomes" id="UP000198525"/>
    </source>
</evidence>
<proteinExistence type="predicted"/>
<dbReference type="EMBL" id="FNES01000001">
    <property type="protein sequence ID" value="SDI79588.1"/>
    <property type="molecule type" value="Genomic_DNA"/>
</dbReference>
<dbReference type="Proteomes" id="UP000198525">
    <property type="component" value="Unassembled WGS sequence"/>
</dbReference>
<name>A0A1G8NHF1_9GAMM</name>
<dbReference type="InterPro" id="IPR036374">
    <property type="entry name" value="OxRdtase_Mopterin-bd_sf"/>
</dbReference>
<reference evidence="1 2" key="1">
    <citation type="submission" date="2016-10" db="EMBL/GenBank/DDBJ databases">
        <authorList>
            <person name="de Groot N.N."/>
        </authorList>
    </citation>
    <scope>NUCLEOTIDE SEQUENCE [LARGE SCALE GENOMIC DNA]</scope>
    <source>
        <strain evidence="1 2">CGMCC 1.6133</strain>
    </source>
</reference>
<evidence type="ECO:0008006" key="3">
    <source>
        <dbReference type="Google" id="ProtNLM"/>
    </source>
</evidence>
<gene>
    <name evidence="1" type="ORF">SAMN04487954_101332</name>
</gene>
<sequence>MLAWQIFRRIAQMGLGVVGTMLMATVVAAGTDELVLRDEGQETRLSIAALRDQADERFTLYDPFEAADVAMRGLVFRDFLVEHFGEVPEALAFEAWDEYRVTLEGWDDPDWILVTHQNGEPLTLRDRGPLRLVERDYGDRDPENLRGFNDWIWMIRSIEAVP</sequence>
<evidence type="ECO:0000313" key="1">
    <source>
        <dbReference type="EMBL" id="SDI79588.1"/>
    </source>
</evidence>
<keyword evidence="2" id="KW-1185">Reference proteome</keyword>
<protein>
    <recommendedName>
        <fullName evidence="3">Oxidoreductase molybdopterin-binding domain-containing protein</fullName>
    </recommendedName>
</protein>
<organism evidence="1 2">
    <name type="scientific">Billgrantia gudaonensis</name>
    <dbReference type="NCBI Taxonomy" id="376427"/>
    <lineage>
        <taxon>Bacteria</taxon>
        <taxon>Pseudomonadati</taxon>
        <taxon>Pseudomonadota</taxon>
        <taxon>Gammaproteobacteria</taxon>
        <taxon>Oceanospirillales</taxon>
        <taxon>Halomonadaceae</taxon>
        <taxon>Billgrantia</taxon>
    </lineage>
</organism>
<dbReference type="AlphaFoldDB" id="A0A1G8NHF1"/>
<dbReference type="SUPFAM" id="SSF56524">
    <property type="entry name" value="Oxidoreductase molybdopterin-binding domain"/>
    <property type="match status" value="1"/>
</dbReference>